<name>A0A345SW46_9ACTN</name>
<evidence type="ECO:0000313" key="10">
    <source>
        <dbReference type="Proteomes" id="UP000249340"/>
    </source>
</evidence>
<dbReference type="Proteomes" id="UP000249340">
    <property type="component" value="Chromosome"/>
</dbReference>
<feature type="transmembrane region" description="Helical" evidence="7">
    <location>
        <begin position="69"/>
        <end position="89"/>
    </location>
</feature>
<reference evidence="10" key="1">
    <citation type="submission" date="2018-07" db="EMBL/GenBank/DDBJ databases">
        <title>Streptacidiphilus bronchialis DSM 106435 chromosome.</title>
        <authorList>
            <person name="Batra D."/>
            <person name="Gulvik C.A."/>
        </authorList>
    </citation>
    <scope>NUCLEOTIDE SEQUENCE [LARGE SCALE GENOMIC DNA]</scope>
    <source>
        <strain evidence="10">DSM 106435</strain>
    </source>
</reference>
<dbReference type="PANTHER" id="PTHR36115:SF6">
    <property type="entry name" value="PROLINE-RICH ANTIGEN HOMOLOG"/>
    <property type="match status" value="1"/>
</dbReference>
<dbReference type="PANTHER" id="PTHR36115">
    <property type="entry name" value="PROLINE-RICH ANTIGEN HOMOLOG-RELATED"/>
    <property type="match status" value="1"/>
</dbReference>
<dbReference type="RefSeq" id="WP_111493277.1">
    <property type="nucleotide sequence ID" value="NZ_CP031264.1"/>
</dbReference>
<evidence type="ECO:0000256" key="3">
    <source>
        <dbReference type="ARBA" id="ARBA00022692"/>
    </source>
</evidence>
<feature type="region of interest" description="Disordered" evidence="6">
    <location>
        <begin position="1"/>
        <end position="43"/>
    </location>
</feature>
<evidence type="ECO:0000256" key="4">
    <source>
        <dbReference type="ARBA" id="ARBA00022989"/>
    </source>
</evidence>
<accession>A0A345SW46</accession>
<organism evidence="9 10">
    <name type="scientific">Peterkaempfera bronchialis</name>
    <dbReference type="NCBI Taxonomy" id="2126346"/>
    <lineage>
        <taxon>Bacteria</taxon>
        <taxon>Bacillati</taxon>
        <taxon>Actinomycetota</taxon>
        <taxon>Actinomycetes</taxon>
        <taxon>Kitasatosporales</taxon>
        <taxon>Streptomycetaceae</taxon>
        <taxon>Peterkaempfera</taxon>
    </lineage>
</organism>
<evidence type="ECO:0000313" key="9">
    <source>
        <dbReference type="EMBL" id="AXI77951.1"/>
    </source>
</evidence>
<dbReference type="InterPro" id="IPR010432">
    <property type="entry name" value="RDD"/>
</dbReference>
<dbReference type="GO" id="GO:0005886">
    <property type="term" value="C:plasma membrane"/>
    <property type="evidence" value="ECO:0007669"/>
    <property type="project" value="UniProtKB-SubCell"/>
</dbReference>
<evidence type="ECO:0000259" key="8">
    <source>
        <dbReference type="Pfam" id="PF06271"/>
    </source>
</evidence>
<dbReference type="EMBL" id="CP031264">
    <property type="protein sequence ID" value="AXI77951.1"/>
    <property type="molecule type" value="Genomic_DNA"/>
</dbReference>
<evidence type="ECO:0000256" key="6">
    <source>
        <dbReference type="SAM" id="MobiDB-lite"/>
    </source>
</evidence>
<comment type="subcellular location">
    <subcellularLocation>
        <location evidence="1">Cell membrane</location>
        <topology evidence="1">Multi-pass membrane protein</topology>
    </subcellularLocation>
</comment>
<gene>
    <name evidence="9" type="ORF">C7M71_011385</name>
</gene>
<protein>
    <submittedName>
        <fullName evidence="9">RDD family protein</fullName>
    </submittedName>
</protein>
<evidence type="ECO:0000256" key="1">
    <source>
        <dbReference type="ARBA" id="ARBA00004651"/>
    </source>
</evidence>
<keyword evidence="3 7" id="KW-0812">Transmembrane</keyword>
<feature type="compositionally biased region" description="Low complexity" evidence="6">
    <location>
        <begin position="9"/>
        <end position="38"/>
    </location>
</feature>
<sequence length="191" mass="20930">MSYPPDPNNPYGQQPQPDPNNPYGQQQPGYGYPQGQQPAGYEAYPQQGFPPQGVYPNAQPVLAHWGLRVASYIIDSLIILIPYYVLVFLGRASGAGALLTLLGFVLLIGGALYICYLEGTTGQSPGKKVVGTRVLREQDGQVIGFGAAFGRRLLHIVDGLPCYIGYLWPIWDDKKQTFADKIMKTVVIKSQ</sequence>
<evidence type="ECO:0000256" key="2">
    <source>
        <dbReference type="ARBA" id="ARBA00022475"/>
    </source>
</evidence>
<keyword evidence="4 7" id="KW-1133">Transmembrane helix</keyword>
<dbReference type="AlphaFoldDB" id="A0A345SW46"/>
<feature type="domain" description="RDD" evidence="8">
    <location>
        <begin position="63"/>
        <end position="183"/>
    </location>
</feature>
<feature type="transmembrane region" description="Helical" evidence="7">
    <location>
        <begin position="95"/>
        <end position="117"/>
    </location>
</feature>
<evidence type="ECO:0000256" key="5">
    <source>
        <dbReference type="ARBA" id="ARBA00023136"/>
    </source>
</evidence>
<dbReference type="OrthoDB" id="9793824at2"/>
<keyword evidence="10" id="KW-1185">Reference proteome</keyword>
<proteinExistence type="predicted"/>
<dbReference type="InterPro" id="IPR051791">
    <property type="entry name" value="Pra-immunoreactive"/>
</dbReference>
<dbReference type="Pfam" id="PF06271">
    <property type="entry name" value="RDD"/>
    <property type="match status" value="1"/>
</dbReference>
<keyword evidence="5 7" id="KW-0472">Membrane</keyword>
<dbReference type="KEGG" id="stri:C7M71_011385"/>
<keyword evidence="2" id="KW-1003">Cell membrane</keyword>
<evidence type="ECO:0000256" key="7">
    <source>
        <dbReference type="SAM" id="Phobius"/>
    </source>
</evidence>